<protein>
    <submittedName>
        <fullName evidence="2">Uncharacterized protein</fullName>
    </submittedName>
</protein>
<dbReference type="EMBL" id="JBBWWQ010000019">
    <property type="protein sequence ID" value="KAK8919231.1"/>
    <property type="molecule type" value="Genomic_DNA"/>
</dbReference>
<feature type="compositionally biased region" description="Basic and acidic residues" evidence="1">
    <location>
        <begin position="68"/>
        <end position="78"/>
    </location>
</feature>
<dbReference type="AlphaFoldDB" id="A0AAP0FWD7"/>
<comment type="caution">
    <text evidence="2">The sequence shown here is derived from an EMBL/GenBank/DDBJ whole genome shotgun (WGS) entry which is preliminary data.</text>
</comment>
<keyword evidence="3" id="KW-1185">Reference proteome</keyword>
<dbReference type="Proteomes" id="UP001418222">
    <property type="component" value="Unassembled WGS sequence"/>
</dbReference>
<reference evidence="2 3" key="1">
    <citation type="journal article" date="2022" name="Nat. Plants">
        <title>Genomes of leafy and leafless Platanthera orchids illuminate the evolution of mycoheterotrophy.</title>
        <authorList>
            <person name="Li M.H."/>
            <person name="Liu K.W."/>
            <person name="Li Z."/>
            <person name="Lu H.C."/>
            <person name="Ye Q.L."/>
            <person name="Zhang D."/>
            <person name="Wang J.Y."/>
            <person name="Li Y.F."/>
            <person name="Zhong Z.M."/>
            <person name="Liu X."/>
            <person name="Yu X."/>
            <person name="Liu D.K."/>
            <person name="Tu X.D."/>
            <person name="Liu B."/>
            <person name="Hao Y."/>
            <person name="Liao X.Y."/>
            <person name="Jiang Y.T."/>
            <person name="Sun W.H."/>
            <person name="Chen J."/>
            <person name="Chen Y.Q."/>
            <person name="Ai Y."/>
            <person name="Zhai J.W."/>
            <person name="Wu S.S."/>
            <person name="Zhou Z."/>
            <person name="Hsiao Y.Y."/>
            <person name="Wu W.L."/>
            <person name="Chen Y.Y."/>
            <person name="Lin Y.F."/>
            <person name="Hsu J.L."/>
            <person name="Li C.Y."/>
            <person name="Wang Z.W."/>
            <person name="Zhao X."/>
            <person name="Zhong W.Y."/>
            <person name="Ma X.K."/>
            <person name="Ma L."/>
            <person name="Huang J."/>
            <person name="Chen G.Z."/>
            <person name="Huang M.Z."/>
            <person name="Huang L."/>
            <person name="Peng D.H."/>
            <person name="Luo Y.B."/>
            <person name="Zou S.Q."/>
            <person name="Chen S.P."/>
            <person name="Lan S."/>
            <person name="Tsai W.C."/>
            <person name="Van de Peer Y."/>
            <person name="Liu Z.J."/>
        </authorList>
    </citation>
    <scope>NUCLEOTIDE SEQUENCE [LARGE SCALE GENOMIC DNA]</scope>
    <source>
        <strain evidence="2">Lor287</strain>
    </source>
</reference>
<proteinExistence type="predicted"/>
<sequence length="119" mass="13582">MAVADLSFRPSPCSRRRWRWPTSLFRPSPCSRRRREEGAERSSALLEAAWTEGRREVELWLGLAGGGHGRERKAEERMASGSSWPVDEREEEGGVGRPAPGGRLWGRRRRSGGRWSRPR</sequence>
<accession>A0AAP0FWD7</accession>
<gene>
    <name evidence="2" type="ORF">KSP39_PZI022091</name>
</gene>
<feature type="region of interest" description="Disordered" evidence="1">
    <location>
        <begin position="66"/>
        <end position="119"/>
    </location>
</feature>
<feature type="compositionally biased region" description="Basic residues" evidence="1">
    <location>
        <begin position="105"/>
        <end position="119"/>
    </location>
</feature>
<evidence type="ECO:0000313" key="2">
    <source>
        <dbReference type="EMBL" id="KAK8919231.1"/>
    </source>
</evidence>
<name>A0AAP0FWD7_9ASPA</name>
<organism evidence="2 3">
    <name type="scientific">Platanthera zijinensis</name>
    <dbReference type="NCBI Taxonomy" id="2320716"/>
    <lineage>
        <taxon>Eukaryota</taxon>
        <taxon>Viridiplantae</taxon>
        <taxon>Streptophyta</taxon>
        <taxon>Embryophyta</taxon>
        <taxon>Tracheophyta</taxon>
        <taxon>Spermatophyta</taxon>
        <taxon>Magnoliopsida</taxon>
        <taxon>Liliopsida</taxon>
        <taxon>Asparagales</taxon>
        <taxon>Orchidaceae</taxon>
        <taxon>Orchidoideae</taxon>
        <taxon>Orchideae</taxon>
        <taxon>Orchidinae</taxon>
        <taxon>Platanthera</taxon>
    </lineage>
</organism>
<evidence type="ECO:0000256" key="1">
    <source>
        <dbReference type="SAM" id="MobiDB-lite"/>
    </source>
</evidence>
<evidence type="ECO:0000313" key="3">
    <source>
        <dbReference type="Proteomes" id="UP001418222"/>
    </source>
</evidence>